<dbReference type="AlphaFoldDB" id="A0A344J523"/>
<dbReference type="InterPro" id="IPR006145">
    <property type="entry name" value="PsdUridine_synth_RsuA/RluA"/>
</dbReference>
<dbReference type="RefSeq" id="WP_112926346.1">
    <property type="nucleotide sequence ID" value="NZ_CP029556.1"/>
</dbReference>
<dbReference type="Pfam" id="PF01479">
    <property type="entry name" value="S4"/>
    <property type="match status" value="1"/>
</dbReference>
<dbReference type="NCBIfam" id="TIGR00093">
    <property type="entry name" value="pseudouridine synthase"/>
    <property type="match status" value="1"/>
</dbReference>
<dbReference type="CDD" id="cd00165">
    <property type="entry name" value="S4"/>
    <property type="match status" value="1"/>
</dbReference>
<dbReference type="InterPro" id="IPR020094">
    <property type="entry name" value="TruA/RsuA/RluB/E/F_N"/>
</dbReference>
<dbReference type="GO" id="GO:0003723">
    <property type="term" value="F:RNA binding"/>
    <property type="evidence" value="ECO:0007669"/>
    <property type="project" value="UniProtKB-KW"/>
</dbReference>
<dbReference type="GO" id="GO:0000455">
    <property type="term" value="P:enzyme-directed rRNA pseudouridine synthesis"/>
    <property type="evidence" value="ECO:0007669"/>
    <property type="project" value="UniProtKB-ARBA"/>
</dbReference>
<evidence type="ECO:0000259" key="8">
    <source>
        <dbReference type="SMART" id="SM00363"/>
    </source>
</evidence>
<dbReference type="GO" id="GO:0160138">
    <property type="term" value="F:23S rRNA pseudouridine(2604) synthase activity"/>
    <property type="evidence" value="ECO:0007669"/>
    <property type="project" value="UniProtKB-EC"/>
</dbReference>
<accession>A0A344J523</accession>
<dbReference type="PANTHER" id="PTHR47683:SF2">
    <property type="entry name" value="RNA-BINDING S4 DOMAIN-CONTAINING PROTEIN"/>
    <property type="match status" value="1"/>
</dbReference>
<dbReference type="Gene3D" id="3.30.70.1560">
    <property type="entry name" value="Alpha-L RNA-binding motif"/>
    <property type="match status" value="1"/>
</dbReference>
<evidence type="ECO:0000256" key="6">
    <source>
        <dbReference type="PROSITE-ProRule" id="PRU00182"/>
    </source>
</evidence>
<dbReference type="PROSITE" id="PS01149">
    <property type="entry name" value="PSI_RSU"/>
    <property type="match status" value="1"/>
</dbReference>
<dbReference type="InterPro" id="IPR002942">
    <property type="entry name" value="S4_RNA-bd"/>
</dbReference>
<dbReference type="EMBL" id="CP029556">
    <property type="protein sequence ID" value="AXA84133.1"/>
    <property type="molecule type" value="Genomic_DNA"/>
</dbReference>
<dbReference type="InterPro" id="IPR020103">
    <property type="entry name" value="PsdUridine_synth_cat_dom_sf"/>
</dbReference>
<keyword evidence="6" id="KW-0694">RNA-binding</keyword>
<keyword evidence="10" id="KW-1185">Reference proteome</keyword>
<dbReference type="Gene3D" id="3.10.290.10">
    <property type="entry name" value="RNA-binding S4 domain"/>
    <property type="match status" value="1"/>
</dbReference>
<name>A0A344J523_9GAMM</name>
<comment type="catalytic activity">
    <reaction evidence="5">
        <text>uridine(2604) in 23S rRNA = pseudouridine(2604) in 23S rRNA</text>
        <dbReference type="Rhea" id="RHEA:38875"/>
        <dbReference type="Rhea" id="RHEA-COMP:10093"/>
        <dbReference type="Rhea" id="RHEA-COMP:10094"/>
        <dbReference type="ChEBI" id="CHEBI:65314"/>
        <dbReference type="ChEBI" id="CHEBI:65315"/>
        <dbReference type="EC" id="5.4.99.21"/>
    </reaction>
</comment>
<evidence type="ECO:0000313" key="9">
    <source>
        <dbReference type="EMBL" id="AXA84133.1"/>
    </source>
</evidence>
<dbReference type="InterPro" id="IPR036986">
    <property type="entry name" value="S4_RNA-bd_sf"/>
</dbReference>
<dbReference type="PANTHER" id="PTHR47683">
    <property type="entry name" value="PSEUDOURIDINE SYNTHASE FAMILY PROTEIN-RELATED"/>
    <property type="match status" value="1"/>
</dbReference>
<organism evidence="9 10">
    <name type="scientific">Solilutibacter oculi</name>
    <dbReference type="NCBI Taxonomy" id="2698682"/>
    <lineage>
        <taxon>Bacteria</taxon>
        <taxon>Pseudomonadati</taxon>
        <taxon>Pseudomonadota</taxon>
        <taxon>Gammaproteobacteria</taxon>
        <taxon>Lysobacterales</taxon>
        <taxon>Lysobacteraceae</taxon>
        <taxon>Solilutibacter</taxon>
    </lineage>
</organism>
<dbReference type="FunFam" id="3.30.70.1560:FF:000002">
    <property type="entry name" value="Pseudouridine synthase"/>
    <property type="match status" value="1"/>
</dbReference>
<dbReference type="KEGG" id="lue:DCD74_04975"/>
<protein>
    <recommendedName>
        <fullName evidence="7">Pseudouridine synthase</fullName>
        <ecNumber evidence="7">5.4.99.-</ecNumber>
    </recommendedName>
</protein>
<feature type="domain" description="RNA-binding S4" evidence="8">
    <location>
        <begin position="1"/>
        <end position="62"/>
    </location>
</feature>
<dbReference type="InterPro" id="IPR042092">
    <property type="entry name" value="PsdUridine_s_RsuA/RluB/E/F_cat"/>
</dbReference>
<evidence type="ECO:0000256" key="1">
    <source>
        <dbReference type="ARBA" id="ARBA00008348"/>
    </source>
</evidence>
<comment type="similarity">
    <text evidence="1 7">Belongs to the pseudouridine synthase RsuA family.</text>
</comment>
<dbReference type="SUPFAM" id="SSF55174">
    <property type="entry name" value="Alpha-L RNA-binding motif"/>
    <property type="match status" value="1"/>
</dbReference>
<comment type="catalytic activity">
    <reaction evidence="4">
        <text>uridine(35) in tRNA(Tyr) = pseudouridine(35) in tRNA(Tyr)</text>
        <dbReference type="Rhea" id="RHEA:60556"/>
        <dbReference type="Rhea" id="RHEA-COMP:15607"/>
        <dbReference type="Rhea" id="RHEA-COMP:15608"/>
        <dbReference type="ChEBI" id="CHEBI:65314"/>
        <dbReference type="ChEBI" id="CHEBI:65315"/>
    </reaction>
</comment>
<dbReference type="InterPro" id="IPR018496">
    <property type="entry name" value="PsdUridine_synth_RsuA/RluB_CS"/>
</dbReference>
<dbReference type="EC" id="5.4.99.-" evidence="7"/>
<sequence>MRLNKFIAESGLCSRREADRLIAAGQVTINGERARIGAELTENDTVMVNGERLVRRAVVAGKRRHVYIALNKPVGVTCTTEEGVKGNIVDCVGHEQRIFPIGRLDKDSEGLILLTSNGDIVNEILRAENKLEKEYLVAVNNRIEDDFLRGMSRGVPVHGQVTLPCKTGKLGPYGFRITLVQGLNRQIRLMAAHFGYRVKQLVRVRIGNVTLGHLKPGQWRNLTEAELRGLLPRRTEW</sequence>
<dbReference type="SUPFAM" id="SSF55120">
    <property type="entry name" value="Pseudouridine synthase"/>
    <property type="match status" value="1"/>
</dbReference>
<evidence type="ECO:0000256" key="3">
    <source>
        <dbReference type="ARBA" id="ARBA00023235"/>
    </source>
</evidence>
<evidence type="ECO:0000256" key="4">
    <source>
        <dbReference type="ARBA" id="ARBA00036390"/>
    </source>
</evidence>
<dbReference type="Proteomes" id="UP000251842">
    <property type="component" value="Chromosome"/>
</dbReference>
<evidence type="ECO:0000256" key="7">
    <source>
        <dbReference type="RuleBase" id="RU003887"/>
    </source>
</evidence>
<dbReference type="InterPro" id="IPR000748">
    <property type="entry name" value="PsdUridine_synth_RsuA/RluB/E/F"/>
</dbReference>
<dbReference type="InterPro" id="IPR050343">
    <property type="entry name" value="RsuA_PseudoU_synthase"/>
</dbReference>
<dbReference type="Gene3D" id="3.30.70.580">
    <property type="entry name" value="Pseudouridine synthase I, catalytic domain, N-terminal subdomain"/>
    <property type="match status" value="1"/>
</dbReference>
<evidence type="ECO:0000313" key="10">
    <source>
        <dbReference type="Proteomes" id="UP000251842"/>
    </source>
</evidence>
<evidence type="ECO:0000256" key="2">
    <source>
        <dbReference type="ARBA" id="ARBA00022552"/>
    </source>
</evidence>
<dbReference type="Pfam" id="PF00849">
    <property type="entry name" value="PseudoU_synth_2"/>
    <property type="match status" value="1"/>
</dbReference>
<evidence type="ECO:0000256" key="5">
    <source>
        <dbReference type="ARBA" id="ARBA00036535"/>
    </source>
</evidence>
<proteinExistence type="inferred from homology"/>
<keyword evidence="3 7" id="KW-0413">Isomerase</keyword>
<dbReference type="FunFam" id="3.10.290.10:FF:000003">
    <property type="entry name" value="Pseudouridine synthase"/>
    <property type="match status" value="1"/>
</dbReference>
<dbReference type="OrthoDB" id="9807213at2"/>
<dbReference type="PROSITE" id="PS50889">
    <property type="entry name" value="S4"/>
    <property type="match status" value="1"/>
</dbReference>
<reference evidence="10" key="1">
    <citation type="submission" date="2018-05" db="EMBL/GenBank/DDBJ databases">
        <title>Luteimonas pekinense sp. nov., isolated from human Meibomian gland secretions, Beijing, China.</title>
        <authorList>
            <person name="Wen T."/>
            <person name="Bai H."/>
            <person name="Lv H."/>
        </authorList>
    </citation>
    <scope>NUCLEOTIDE SEQUENCE [LARGE SCALE GENOMIC DNA]</scope>
    <source>
        <strain evidence="10">83-4</strain>
    </source>
</reference>
<dbReference type="SMART" id="SM00363">
    <property type="entry name" value="S4"/>
    <property type="match status" value="1"/>
</dbReference>
<gene>
    <name evidence="9" type="ORF">DCD74_04975</name>
</gene>
<keyword evidence="2" id="KW-0698">rRNA processing</keyword>